<keyword evidence="3" id="KW-1185">Reference proteome</keyword>
<comment type="caution">
    <text evidence="2">The sequence shown here is derived from an EMBL/GenBank/DDBJ whole genome shotgun (WGS) entry which is preliminary data.</text>
</comment>
<evidence type="ECO:0000256" key="1">
    <source>
        <dbReference type="ARBA" id="ARBA00022679"/>
    </source>
</evidence>
<dbReference type="InterPro" id="IPR044855">
    <property type="entry name" value="CoA-Trfase_III_dom3_sf"/>
</dbReference>
<name>A0A841J392_9SPHN</name>
<dbReference type="RefSeq" id="WP_184077523.1">
    <property type="nucleotide sequence ID" value="NZ_JACIJP010000001.1"/>
</dbReference>
<dbReference type="PANTHER" id="PTHR48207">
    <property type="entry name" value="SUCCINATE--HYDROXYMETHYLGLUTARATE COA-TRANSFERASE"/>
    <property type="match status" value="1"/>
</dbReference>
<dbReference type="EMBL" id="JACIJP010000001">
    <property type="protein sequence ID" value="MBB6122978.1"/>
    <property type="molecule type" value="Genomic_DNA"/>
</dbReference>
<sequence>MKGVLSGYKVLDFGRYISGPFCAALLADMGANVIRVEPVEGSDDRYVMPIGEDESGGGAVHYHVNRGKRSIAIDTSTSEGRQVVERLIASADVVVANLPPKALTKLGLDYATLCAIRPDIILTTVNAYGLNGPYRDEIGFDCTGQALSGAMALTGTPEQPYRAAVSYVDYSTAISAALGTVSALLKRERTGQGEHVHCSLLKTALTITNSMLIEEASGARSRVATGNRSPISGPSDLFRTRDGWIMIQVIGNMMFRRWAQMVDQPELVDDPRFSDDQSRGDNGKALSAITAAWAADKTLEACMARAQAHRLPVTPMLSPGQAFTAPAIAQGEMLEYVSTRDNQQIPIVTTLCDFAVNGHDTPAPAPTLGAHTAAILKEAGFDAGTIDRLAATGTISETFMTSD</sequence>
<keyword evidence="1 2" id="KW-0808">Transferase</keyword>
<accession>A0A841J392</accession>
<dbReference type="Gene3D" id="3.30.1540.10">
    <property type="entry name" value="formyl-coa transferase, domain 3"/>
    <property type="match status" value="1"/>
</dbReference>
<dbReference type="Pfam" id="PF02515">
    <property type="entry name" value="CoA_transf_3"/>
    <property type="match status" value="1"/>
</dbReference>
<dbReference type="Gene3D" id="3.40.50.10540">
    <property type="entry name" value="Crotonobetainyl-coa:carnitine coa-transferase, domain 1"/>
    <property type="match status" value="1"/>
</dbReference>
<protein>
    <submittedName>
        <fullName evidence="2">Crotonobetainyl-CoA:carnitine CoA-transferase CaiB-like acyl-CoA transferase</fullName>
    </submittedName>
</protein>
<proteinExistence type="predicted"/>
<evidence type="ECO:0000313" key="2">
    <source>
        <dbReference type="EMBL" id="MBB6122978.1"/>
    </source>
</evidence>
<dbReference type="PANTHER" id="PTHR48207:SF3">
    <property type="entry name" value="SUCCINATE--HYDROXYMETHYLGLUTARATE COA-TRANSFERASE"/>
    <property type="match status" value="1"/>
</dbReference>
<gene>
    <name evidence="2" type="ORF">FHS92_000685</name>
</gene>
<dbReference type="InterPro" id="IPR003673">
    <property type="entry name" value="CoA-Trfase_fam_III"/>
</dbReference>
<dbReference type="InterPro" id="IPR023606">
    <property type="entry name" value="CoA-Trfase_III_dom_1_sf"/>
</dbReference>
<reference evidence="2 3" key="1">
    <citation type="submission" date="2020-08" db="EMBL/GenBank/DDBJ databases">
        <title>Genomic Encyclopedia of Type Strains, Phase IV (KMG-IV): sequencing the most valuable type-strain genomes for metagenomic binning, comparative biology and taxonomic classification.</title>
        <authorList>
            <person name="Goeker M."/>
        </authorList>
    </citation>
    <scope>NUCLEOTIDE SEQUENCE [LARGE SCALE GENOMIC DNA]</scope>
    <source>
        <strain evidence="2 3">DSM 102255</strain>
    </source>
</reference>
<dbReference type="Proteomes" id="UP000552700">
    <property type="component" value="Unassembled WGS sequence"/>
</dbReference>
<dbReference type="GO" id="GO:0008410">
    <property type="term" value="F:CoA-transferase activity"/>
    <property type="evidence" value="ECO:0007669"/>
    <property type="project" value="TreeGrafter"/>
</dbReference>
<dbReference type="SUPFAM" id="SSF89796">
    <property type="entry name" value="CoA-transferase family III (CaiB/BaiF)"/>
    <property type="match status" value="1"/>
</dbReference>
<evidence type="ECO:0000313" key="3">
    <source>
        <dbReference type="Proteomes" id="UP000552700"/>
    </source>
</evidence>
<dbReference type="AlphaFoldDB" id="A0A841J392"/>
<organism evidence="2 3">
    <name type="scientific">Sphingobium subterraneum</name>
    <dbReference type="NCBI Taxonomy" id="627688"/>
    <lineage>
        <taxon>Bacteria</taxon>
        <taxon>Pseudomonadati</taxon>
        <taxon>Pseudomonadota</taxon>
        <taxon>Alphaproteobacteria</taxon>
        <taxon>Sphingomonadales</taxon>
        <taxon>Sphingomonadaceae</taxon>
        <taxon>Sphingobium</taxon>
    </lineage>
</organism>
<dbReference type="InterPro" id="IPR050483">
    <property type="entry name" value="CoA-transferase_III_domain"/>
</dbReference>